<dbReference type="InterPro" id="IPR036259">
    <property type="entry name" value="MFS_trans_sf"/>
</dbReference>
<comment type="caution">
    <text evidence="7">The sequence shown here is derived from an EMBL/GenBank/DDBJ whole genome shotgun (WGS) entry which is preliminary data.</text>
</comment>
<comment type="subcellular location">
    <subcellularLocation>
        <location evidence="1">Cell membrane</location>
        <topology evidence="1">Multi-pass membrane protein</topology>
    </subcellularLocation>
</comment>
<feature type="transmembrane region" description="Helical" evidence="5">
    <location>
        <begin position="89"/>
        <end position="108"/>
    </location>
</feature>
<name>A0ABV5NW34_9ACTN</name>
<organism evidence="7 8">
    <name type="scientific">Nonomuraea salmonea</name>
    <dbReference type="NCBI Taxonomy" id="46181"/>
    <lineage>
        <taxon>Bacteria</taxon>
        <taxon>Bacillati</taxon>
        <taxon>Actinomycetota</taxon>
        <taxon>Actinomycetes</taxon>
        <taxon>Streptosporangiales</taxon>
        <taxon>Streptosporangiaceae</taxon>
        <taxon>Nonomuraea</taxon>
    </lineage>
</organism>
<keyword evidence="2 5" id="KW-0812">Transmembrane</keyword>
<dbReference type="EMBL" id="JBHMCF010000038">
    <property type="protein sequence ID" value="MFB9474538.1"/>
    <property type="molecule type" value="Genomic_DNA"/>
</dbReference>
<feature type="domain" description="Major facilitator superfamily (MFS) profile" evidence="6">
    <location>
        <begin position="1"/>
        <end position="118"/>
    </location>
</feature>
<sequence length="118" mass="12031">MSTAVREAPTRAAQAIVLAAATLVVAGLLVGGTGVGLAVPNLNLRLTEPAPPEHRGRVLSGFVAAVFLGQFLSPLAAQPLIEVPGIADTFTSTGIVAFAGVLVASIAVRRSHRGKEIR</sequence>
<evidence type="ECO:0000259" key="6">
    <source>
        <dbReference type="PROSITE" id="PS50850"/>
    </source>
</evidence>
<dbReference type="Proteomes" id="UP001589568">
    <property type="component" value="Unassembled WGS sequence"/>
</dbReference>
<reference evidence="7 8" key="1">
    <citation type="submission" date="2024-09" db="EMBL/GenBank/DDBJ databases">
        <authorList>
            <person name="Sun Q."/>
            <person name="Mori K."/>
        </authorList>
    </citation>
    <scope>NUCLEOTIDE SEQUENCE [LARGE SCALE GENOMIC DNA]</scope>
    <source>
        <strain evidence="7 8">JCM 3324</strain>
    </source>
</reference>
<dbReference type="PROSITE" id="PS50850">
    <property type="entry name" value="MFS"/>
    <property type="match status" value="1"/>
</dbReference>
<dbReference type="Gene3D" id="1.20.1250.20">
    <property type="entry name" value="MFS general substrate transporter like domains"/>
    <property type="match status" value="1"/>
</dbReference>
<accession>A0ABV5NW34</accession>
<gene>
    <name evidence="7" type="ORF">ACFFR3_34015</name>
</gene>
<protein>
    <recommendedName>
        <fullName evidence="6">Major facilitator superfamily (MFS) profile domain-containing protein</fullName>
    </recommendedName>
</protein>
<dbReference type="SUPFAM" id="SSF103473">
    <property type="entry name" value="MFS general substrate transporter"/>
    <property type="match status" value="1"/>
</dbReference>
<feature type="transmembrane region" description="Helical" evidence="5">
    <location>
        <begin position="58"/>
        <end position="77"/>
    </location>
</feature>
<feature type="transmembrane region" description="Helical" evidence="5">
    <location>
        <begin position="12"/>
        <end position="37"/>
    </location>
</feature>
<evidence type="ECO:0000256" key="1">
    <source>
        <dbReference type="ARBA" id="ARBA00004651"/>
    </source>
</evidence>
<dbReference type="RefSeq" id="WP_364367770.1">
    <property type="nucleotide sequence ID" value="NZ_JBHMCF010000038.1"/>
</dbReference>
<evidence type="ECO:0000256" key="5">
    <source>
        <dbReference type="SAM" id="Phobius"/>
    </source>
</evidence>
<evidence type="ECO:0000256" key="4">
    <source>
        <dbReference type="ARBA" id="ARBA00023136"/>
    </source>
</evidence>
<proteinExistence type="predicted"/>
<keyword evidence="3 5" id="KW-1133">Transmembrane helix</keyword>
<keyword evidence="8" id="KW-1185">Reference proteome</keyword>
<evidence type="ECO:0000256" key="2">
    <source>
        <dbReference type="ARBA" id="ARBA00022692"/>
    </source>
</evidence>
<dbReference type="InterPro" id="IPR020846">
    <property type="entry name" value="MFS_dom"/>
</dbReference>
<evidence type="ECO:0000256" key="3">
    <source>
        <dbReference type="ARBA" id="ARBA00022989"/>
    </source>
</evidence>
<evidence type="ECO:0000313" key="8">
    <source>
        <dbReference type="Proteomes" id="UP001589568"/>
    </source>
</evidence>
<evidence type="ECO:0000313" key="7">
    <source>
        <dbReference type="EMBL" id="MFB9474538.1"/>
    </source>
</evidence>
<keyword evidence="4 5" id="KW-0472">Membrane</keyword>